<proteinExistence type="inferred from homology"/>
<gene>
    <name evidence="7" type="ORF">NP493_525g06017</name>
</gene>
<dbReference type="SUPFAM" id="SSF54843">
    <property type="entry name" value="Ribosomal protein L22"/>
    <property type="match status" value="1"/>
</dbReference>
<evidence type="ECO:0000256" key="3">
    <source>
        <dbReference type="ARBA" id="ARBA00023274"/>
    </source>
</evidence>
<protein>
    <recommendedName>
        <fullName evidence="4">Large ribosomal subunit protein uL22m</fullName>
    </recommendedName>
    <alternativeName>
        <fullName evidence="5">39S ribosomal protein L22, mitochondrial</fullName>
    </alternativeName>
</protein>
<dbReference type="InterPro" id="IPR001063">
    <property type="entry name" value="Ribosomal_uL22"/>
</dbReference>
<keyword evidence="2 6" id="KW-0689">Ribosomal protein</keyword>
<evidence type="ECO:0000256" key="4">
    <source>
        <dbReference type="ARBA" id="ARBA00035286"/>
    </source>
</evidence>
<sequence length="223" mass="25764">MSFMQNGLRSLFRASVSLTRPVMCRTWAPAVTTLVPSGSCNFHTCTTLGKRATPKEPTGWPKYNDIVYPPLMEGQPIRPAEITHYRANIKYSPKKMWYIAFMIRGMSIDEALKQLSFVERKGSAVVKEVLLEAQEMAVRDHNVEYKSNLWVADSMALNAHFIKGARRHARGRYGHISYRYTHYLVRLAEGKPPKHYYEPKPSGSEKMQEYLEKLRNRRIVRAL</sequence>
<dbReference type="CDD" id="cd00336">
    <property type="entry name" value="Ribosomal_L22"/>
    <property type="match status" value="1"/>
</dbReference>
<dbReference type="GO" id="GO:0006412">
    <property type="term" value="P:translation"/>
    <property type="evidence" value="ECO:0007669"/>
    <property type="project" value="InterPro"/>
</dbReference>
<dbReference type="GO" id="GO:0003735">
    <property type="term" value="F:structural constituent of ribosome"/>
    <property type="evidence" value="ECO:0007669"/>
    <property type="project" value="InterPro"/>
</dbReference>
<keyword evidence="3 6" id="KW-0687">Ribonucleoprotein</keyword>
<dbReference type="AlphaFoldDB" id="A0AAD9KWF6"/>
<evidence type="ECO:0000256" key="2">
    <source>
        <dbReference type="ARBA" id="ARBA00022980"/>
    </source>
</evidence>
<evidence type="ECO:0000313" key="8">
    <source>
        <dbReference type="Proteomes" id="UP001209878"/>
    </source>
</evidence>
<reference evidence="7" key="1">
    <citation type="journal article" date="2023" name="Mol. Biol. Evol.">
        <title>Third-Generation Sequencing Reveals the Adaptive Role of the Epigenome in Three Deep-Sea Polychaetes.</title>
        <authorList>
            <person name="Perez M."/>
            <person name="Aroh O."/>
            <person name="Sun Y."/>
            <person name="Lan Y."/>
            <person name="Juniper S.K."/>
            <person name="Young C.R."/>
            <person name="Angers B."/>
            <person name="Qian P.Y."/>
        </authorList>
    </citation>
    <scope>NUCLEOTIDE SEQUENCE</scope>
    <source>
        <strain evidence="7">R07B-5</strain>
    </source>
</reference>
<dbReference type="InterPro" id="IPR036394">
    <property type="entry name" value="Ribosomal_uL22_sf"/>
</dbReference>
<organism evidence="7 8">
    <name type="scientific">Ridgeia piscesae</name>
    <name type="common">Tubeworm</name>
    <dbReference type="NCBI Taxonomy" id="27915"/>
    <lineage>
        <taxon>Eukaryota</taxon>
        <taxon>Metazoa</taxon>
        <taxon>Spiralia</taxon>
        <taxon>Lophotrochozoa</taxon>
        <taxon>Annelida</taxon>
        <taxon>Polychaeta</taxon>
        <taxon>Sedentaria</taxon>
        <taxon>Canalipalpata</taxon>
        <taxon>Sabellida</taxon>
        <taxon>Siboglinidae</taxon>
        <taxon>Ridgeia</taxon>
    </lineage>
</organism>
<dbReference type="PANTHER" id="PTHR13501:SF8">
    <property type="entry name" value="LARGE RIBOSOMAL SUBUNIT PROTEIN UL22M"/>
    <property type="match status" value="1"/>
</dbReference>
<accession>A0AAD9KWF6</accession>
<name>A0AAD9KWF6_RIDPI</name>
<keyword evidence="8" id="KW-1185">Reference proteome</keyword>
<evidence type="ECO:0000313" key="7">
    <source>
        <dbReference type="EMBL" id="KAK2178909.1"/>
    </source>
</evidence>
<evidence type="ECO:0000256" key="6">
    <source>
        <dbReference type="RuleBase" id="RU004005"/>
    </source>
</evidence>
<comment type="similarity">
    <text evidence="1 6">Belongs to the universal ribosomal protein uL22 family.</text>
</comment>
<dbReference type="InterPro" id="IPR047867">
    <property type="entry name" value="Ribosomal_uL22_bac/org-type"/>
</dbReference>
<dbReference type="Pfam" id="PF00237">
    <property type="entry name" value="Ribosomal_L22"/>
    <property type="match status" value="1"/>
</dbReference>
<comment type="caution">
    <text evidence="7">The sequence shown here is derived from an EMBL/GenBank/DDBJ whole genome shotgun (WGS) entry which is preliminary data.</text>
</comment>
<dbReference type="PANTHER" id="PTHR13501">
    <property type="entry name" value="CHLOROPLAST 50S RIBOSOMAL PROTEIN L22-RELATED"/>
    <property type="match status" value="1"/>
</dbReference>
<dbReference type="Gene3D" id="3.90.470.10">
    <property type="entry name" value="Ribosomal protein L22/L17"/>
    <property type="match status" value="1"/>
</dbReference>
<dbReference type="Proteomes" id="UP001209878">
    <property type="component" value="Unassembled WGS sequence"/>
</dbReference>
<evidence type="ECO:0000256" key="5">
    <source>
        <dbReference type="ARBA" id="ARBA00035506"/>
    </source>
</evidence>
<dbReference type="EMBL" id="JAODUO010000525">
    <property type="protein sequence ID" value="KAK2178909.1"/>
    <property type="molecule type" value="Genomic_DNA"/>
</dbReference>
<evidence type="ECO:0000256" key="1">
    <source>
        <dbReference type="ARBA" id="ARBA00009451"/>
    </source>
</evidence>
<dbReference type="GO" id="GO:0005762">
    <property type="term" value="C:mitochondrial large ribosomal subunit"/>
    <property type="evidence" value="ECO:0007669"/>
    <property type="project" value="TreeGrafter"/>
</dbReference>